<keyword evidence="1" id="KW-0677">Repeat</keyword>
<evidence type="ECO:0000259" key="3">
    <source>
        <dbReference type="PROSITE" id="PS50203"/>
    </source>
</evidence>
<dbReference type="PANTHER" id="PTHR43215:SF14">
    <property type="entry name" value="RADIAL SPOKE HEAD 1 HOMOLOG"/>
    <property type="match status" value="1"/>
</dbReference>
<keyword evidence="4" id="KW-0808">Transferase</keyword>
<evidence type="ECO:0000256" key="2">
    <source>
        <dbReference type="PROSITE-ProRule" id="PRU00239"/>
    </source>
</evidence>
<dbReference type="AlphaFoldDB" id="G0R2K7"/>
<accession>G0R2K7</accession>
<dbReference type="GO" id="GO:0008854">
    <property type="term" value="F:exodeoxyribonuclease V activity"/>
    <property type="evidence" value="ECO:0007669"/>
    <property type="project" value="UniProtKB-EC"/>
</dbReference>
<evidence type="ECO:0000256" key="1">
    <source>
        <dbReference type="ARBA" id="ARBA00022737"/>
    </source>
</evidence>
<dbReference type="Gene3D" id="2.20.110.10">
    <property type="entry name" value="Histone H3 K4-specific methyltransferase SET7/9 N-terminal domain"/>
    <property type="match status" value="1"/>
</dbReference>
<evidence type="ECO:0000313" key="4">
    <source>
        <dbReference type="EMBL" id="EGR28298.1"/>
    </source>
</evidence>
<dbReference type="PANTHER" id="PTHR43215">
    <property type="entry name" value="RADIAL SPOKE HEAD 1 HOMOLOG"/>
    <property type="match status" value="1"/>
</dbReference>
<keyword evidence="5" id="KW-1185">Reference proteome</keyword>
<dbReference type="OMA" id="HNHELRF"/>
<dbReference type="Pfam" id="PF02493">
    <property type="entry name" value="MORN"/>
    <property type="match status" value="6"/>
</dbReference>
<dbReference type="EMBL" id="GL984269">
    <property type="protein sequence ID" value="EGR28298.1"/>
    <property type="molecule type" value="Genomic_DNA"/>
</dbReference>
<dbReference type="SUPFAM" id="SSF82185">
    <property type="entry name" value="Histone H3 K4-specific methyltransferase SET7/9 N-terminal domain"/>
    <property type="match status" value="3"/>
</dbReference>
<dbReference type="GO" id="GO:0008168">
    <property type="term" value="F:methyltransferase activity"/>
    <property type="evidence" value="ECO:0007669"/>
    <property type="project" value="UniProtKB-KW"/>
</dbReference>
<feature type="domain" description="Calpain catalytic" evidence="3">
    <location>
        <begin position="302"/>
        <end position="448"/>
    </location>
</feature>
<dbReference type="SUPFAM" id="SSF54001">
    <property type="entry name" value="Cysteine proteinases"/>
    <property type="match status" value="1"/>
</dbReference>
<dbReference type="EC" id="3.1.11.5" evidence="4"/>
<reference evidence="4 5" key="1">
    <citation type="submission" date="2011-07" db="EMBL/GenBank/DDBJ databases">
        <authorList>
            <person name="Coyne R."/>
            <person name="Brami D."/>
            <person name="Johnson J."/>
            <person name="Hostetler J."/>
            <person name="Hannick L."/>
            <person name="Clark T."/>
            <person name="Cassidy-Hanley D."/>
            <person name="Inman J."/>
        </authorList>
    </citation>
    <scope>NUCLEOTIDE SEQUENCE [LARGE SCALE GENOMIC DNA]</scope>
    <source>
        <strain evidence="4 5">G5</strain>
    </source>
</reference>
<keyword evidence="4" id="KW-0378">Hydrolase</keyword>
<dbReference type="PROSITE" id="PS50203">
    <property type="entry name" value="CALPAIN_CAT"/>
    <property type="match status" value="1"/>
</dbReference>
<protein>
    <submittedName>
        <fullName evidence="4">Morn domain repeat protein</fullName>
        <ecNumber evidence="4">2.1.1.43</ecNumber>
        <ecNumber evidence="4">3.1.11.5</ecNumber>
    </submittedName>
</protein>
<dbReference type="Proteomes" id="UP000008983">
    <property type="component" value="Unassembled WGS sequence"/>
</dbReference>
<sequence length="968" mass="115957">MVLKKIQQVNQYYKKNNKNKKKENTIYEGYFEKNQYSGEGILYYQNTNCFFKGKFKDNQKYAGIEICPNGDNYEGEYYNDKYNGRGFLHNMTMHYRYEGNFLNGLRHGYGKEFYKNNSFYEGEFKYNQKYGKGKLIFIDGSYYQGDFVNGMQCGFGIHVAKTKDSIANLKLVNAQNQKNINFQDEVINSIDIQNEFYYEGEFLDGYKHGIGRYFEPNGSYYYCRWEYNRKVGSILYYNANNHSHSIFNYKNIDNCVDHFINPFLDKNQDNIIWEFKNAPGYPTYDIDCCKARIDDCGISGEKFEDPQFQINIQSIQYELDDFEDDLACSLLRISENQYKNRELFSNPIRPNQIIFNELSDYQLVTVLEALTYFPQLYTKIFTIKYEIDQVGFFILKQYIDCQWKEIAIDDYIPCMDNKYEKVVYSTNKDFDIGWIIIQKLFSKLNQSYFYHLKQNKLRRYADQILQQFTALPSKHIKWNELTLPQAIIDMEETLHKFFQNEDNEIKICYLKQSFFSKDAKVPVNFPFIILDYIFLNEPIKYRNAKVDRFLLLKCIKKEYTLFKDKEINNENFFQKNNELYSYLQNINIQYLYIFLTITLYLGLNQFILLFSDIFILQGVKLNIQNSFYVKETIGDFQNNDLKYFFKFNLNLPTKILINIEQNRNLLNQRKSSNFNFQNFPIRILLSLLKNDKLKYRKNVNLYFFIFSQKNKIIKIKYLKEKFIKKLEEEVQFQHLKQIKNQQFDNKNKQYPYKYIFGKGQIQDRNTFKTVNLQAGTYIFMVQLEVPDSKEIKGKQQILIDFIINIFSTNLIQIQRIYLNQDLFISQIYEGLIIRADKIYQKSGKKEPPNFQKSDLSERDNGSDDIIICQYYLKSEGTYLQWLSNKSNDKSWRQKLYFRTENMKIIDQNDCYKVDLHLMPNTEKLIIVQQIKALPYNLEGGEGICIIDKIIRQQQSDEEEEEDKEEMKN</sequence>
<dbReference type="STRING" id="857967.G0R2K7"/>
<dbReference type="GO" id="GO:0032259">
    <property type="term" value="P:methylation"/>
    <property type="evidence" value="ECO:0007669"/>
    <property type="project" value="UniProtKB-KW"/>
</dbReference>
<dbReference type="SMART" id="SM00698">
    <property type="entry name" value="MORN"/>
    <property type="match status" value="6"/>
</dbReference>
<dbReference type="Pfam" id="PF00648">
    <property type="entry name" value="Peptidase_C2"/>
    <property type="match status" value="1"/>
</dbReference>
<comment type="caution">
    <text evidence="2">Lacks conserved residue(s) required for the propagation of feature annotation.</text>
</comment>
<evidence type="ECO:0000313" key="5">
    <source>
        <dbReference type="Proteomes" id="UP000008983"/>
    </source>
</evidence>
<dbReference type="GeneID" id="14904376"/>
<gene>
    <name evidence="4" type="ORF">IMG5_179180</name>
</gene>
<dbReference type="OrthoDB" id="290473at2759"/>
<dbReference type="InParanoid" id="G0R2K7"/>
<dbReference type="RefSeq" id="XP_004027643.1">
    <property type="nucleotide sequence ID" value="XM_004027594.1"/>
</dbReference>
<dbReference type="GO" id="GO:0006508">
    <property type="term" value="P:proteolysis"/>
    <property type="evidence" value="ECO:0007669"/>
    <property type="project" value="InterPro"/>
</dbReference>
<dbReference type="GO" id="GO:0005829">
    <property type="term" value="C:cytosol"/>
    <property type="evidence" value="ECO:0007669"/>
    <property type="project" value="TreeGrafter"/>
</dbReference>
<dbReference type="InterPro" id="IPR001300">
    <property type="entry name" value="Peptidase_C2_calpain_cat"/>
</dbReference>
<proteinExistence type="predicted"/>
<keyword evidence="4" id="KW-0489">Methyltransferase</keyword>
<dbReference type="EC" id="2.1.1.43" evidence="4"/>
<dbReference type="InterPro" id="IPR038765">
    <property type="entry name" value="Papain-like_cys_pep_sf"/>
</dbReference>
<dbReference type="InterPro" id="IPR003409">
    <property type="entry name" value="MORN"/>
</dbReference>
<dbReference type="eggNOG" id="KOG0231">
    <property type="taxonomic scope" value="Eukaryota"/>
</dbReference>
<name>G0R2K7_ICHMU</name>
<organism evidence="4 5">
    <name type="scientific">Ichthyophthirius multifiliis</name>
    <name type="common">White spot disease agent</name>
    <name type="synonym">Ich</name>
    <dbReference type="NCBI Taxonomy" id="5932"/>
    <lineage>
        <taxon>Eukaryota</taxon>
        <taxon>Sar</taxon>
        <taxon>Alveolata</taxon>
        <taxon>Ciliophora</taxon>
        <taxon>Intramacronucleata</taxon>
        <taxon>Oligohymenophorea</taxon>
        <taxon>Hymenostomatida</taxon>
        <taxon>Ophryoglenina</taxon>
        <taxon>Ichthyophthirius</taxon>
    </lineage>
</organism>
<dbReference type="GO" id="GO:0004198">
    <property type="term" value="F:calcium-dependent cysteine-type endopeptidase activity"/>
    <property type="evidence" value="ECO:0007669"/>
    <property type="project" value="InterPro"/>
</dbReference>